<proteinExistence type="inferred from homology"/>
<dbReference type="Gene3D" id="3.30.559.70">
    <property type="entry name" value="Choline/Carnitine o-acyltransferase, domain 2"/>
    <property type="match status" value="1"/>
</dbReference>
<keyword evidence="2" id="KW-0808">Transferase</keyword>
<gene>
    <name evidence="5" type="ORF">HPBE_LOCUS11498</name>
</gene>
<dbReference type="InterPro" id="IPR042231">
    <property type="entry name" value="Cho/carn_acyl_trans_2"/>
</dbReference>
<evidence type="ECO:0000256" key="2">
    <source>
        <dbReference type="ARBA" id="ARBA00022679"/>
    </source>
</evidence>
<reference evidence="5 6" key="1">
    <citation type="submission" date="2018-11" db="EMBL/GenBank/DDBJ databases">
        <authorList>
            <consortium name="Pathogen Informatics"/>
        </authorList>
    </citation>
    <scope>NUCLEOTIDE SEQUENCE [LARGE SCALE GENOMIC DNA]</scope>
</reference>
<evidence type="ECO:0000313" key="7">
    <source>
        <dbReference type="WBParaSite" id="HPBE_0001149701-mRNA-1"/>
    </source>
</evidence>
<dbReference type="PANTHER" id="PTHR22589">
    <property type="entry name" value="CARNITINE O-ACYLTRANSFERASE"/>
    <property type="match status" value="1"/>
</dbReference>
<reference evidence="7" key="2">
    <citation type="submission" date="2019-09" db="UniProtKB">
        <authorList>
            <consortium name="WormBaseParasite"/>
        </authorList>
    </citation>
    <scope>IDENTIFICATION</scope>
</reference>
<dbReference type="SUPFAM" id="SSF52777">
    <property type="entry name" value="CoA-dependent acyltransferases"/>
    <property type="match status" value="2"/>
</dbReference>
<keyword evidence="6" id="KW-1185">Reference proteome</keyword>
<accession>A0A183FTR4</accession>
<evidence type="ECO:0000313" key="5">
    <source>
        <dbReference type="EMBL" id="VDO88815.1"/>
    </source>
</evidence>
<dbReference type="GO" id="GO:0016746">
    <property type="term" value="F:acyltransferase activity"/>
    <property type="evidence" value="ECO:0007669"/>
    <property type="project" value="UniProtKB-KW"/>
</dbReference>
<dbReference type="Proteomes" id="UP000050761">
    <property type="component" value="Unassembled WGS sequence"/>
</dbReference>
<evidence type="ECO:0000313" key="6">
    <source>
        <dbReference type="Proteomes" id="UP000050761"/>
    </source>
</evidence>
<dbReference type="WBParaSite" id="HPBE_0001149701-mRNA-1">
    <property type="protein sequence ID" value="HPBE_0001149701-mRNA-1"/>
    <property type="gene ID" value="HPBE_0001149701"/>
</dbReference>
<comment type="similarity">
    <text evidence="1">Belongs to the carnitine/choline acetyltransferase family.</text>
</comment>
<dbReference type="EMBL" id="UZAH01027127">
    <property type="protein sequence ID" value="VDO88815.1"/>
    <property type="molecule type" value="Genomic_DNA"/>
</dbReference>
<accession>A0A3P8CXE9</accession>
<feature type="domain" description="Choline/carnitine acyltransferase" evidence="4">
    <location>
        <begin position="154"/>
        <end position="303"/>
    </location>
</feature>
<dbReference type="InterPro" id="IPR000542">
    <property type="entry name" value="Carn_acyl_trans"/>
</dbReference>
<evidence type="ECO:0000256" key="1">
    <source>
        <dbReference type="ARBA" id="ARBA00005232"/>
    </source>
</evidence>
<protein>
    <submittedName>
        <fullName evidence="7">Carn_acyltransf domain-containing protein</fullName>
    </submittedName>
</protein>
<sequence>MAKYAFKSPPRHPVEVECAGASQKGLSNAVLYPLLSFMFLNPIRQLRIEERPSAVKVRSSMIANSENNASCFQTVEEACFSLTLADCSYENTPDVSARRSSDMQWADKSVNIIACKDGRMLVQAEVTIYFWGSLEGRSTNFQIKPYCSFGSLYFAPIYETASTRKFFHGRTETVRGRTQEMLKRFLYPKDVQTEEQKRLFMAAYEVHNKLMDDATNGNGIDRHFYGLRKTLEMHQKGCSPKINAPAIFTDEAWKLSGGDGNFLLSTSFVGYMGENDEVGGYGYVTAMRPDGYGAFYRIGRNRSVQKIDLRSKHLHSTDDSSHNVLQNPHYTMCSCETVLGLLTNFFP</sequence>
<evidence type="ECO:0000256" key="3">
    <source>
        <dbReference type="ARBA" id="ARBA00023315"/>
    </source>
</evidence>
<dbReference type="OrthoDB" id="240216at2759"/>
<evidence type="ECO:0000259" key="4">
    <source>
        <dbReference type="Pfam" id="PF00755"/>
    </source>
</evidence>
<dbReference type="InterPro" id="IPR039551">
    <property type="entry name" value="Cho/carn_acyl_trans"/>
</dbReference>
<dbReference type="Gene3D" id="3.30.559.10">
    <property type="entry name" value="Chloramphenicol acetyltransferase-like domain"/>
    <property type="match status" value="1"/>
</dbReference>
<dbReference type="AlphaFoldDB" id="A0A183FTR4"/>
<organism evidence="6 7">
    <name type="scientific">Heligmosomoides polygyrus</name>
    <name type="common">Parasitic roundworm</name>
    <dbReference type="NCBI Taxonomy" id="6339"/>
    <lineage>
        <taxon>Eukaryota</taxon>
        <taxon>Metazoa</taxon>
        <taxon>Ecdysozoa</taxon>
        <taxon>Nematoda</taxon>
        <taxon>Chromadorea</taxon>
        <taxon>Rhabditida</taxon>
        <taxon>Rhabditina</taxon>
        <taxon>Rhabditomorpha</taxon>
        <taxon>Strongyloidea</taxon>
        <taxon>Heligmosomidae</taxon>
        <taxon>Heligmosomoides</taxon>
    </lineage>
</organism>
<name>A0A183FTR4_HELPZ</name>
<dbReference type="PANTHER" id="PTHR22589:SF67">
    <property type="entry name" value="PEROXISOMAL CARNITINE O-OCTANOYLTRANSFERASE"/>
    <property type="match status" value="1"/>
</dbReference>
<keyword evidence="3" id="KW-0012">Acyltransferase</keyword>
<dbReference type="InterPro" id="IPR023213">
    <property type="entry name" value="CAT-like_dom_sf"/>
</dbReference>
<dbReference type="Pfam" id="PF00755">
    <property type="entry name" value="Carn_acyltransf"/>
    <property type="match status" value="2"/>
</dbReference>
<feature type="domain" description="Choline/carnitine acyltransferase" evidence="4">
    <location>
        <begin position="47"/>
        <end position="126"/>
    </location>
</feature>